<evidence type="ECO:0000256" key="7">
    <source>
        <dbReference type="PROSITE-ProRule" id="PRU00723"/>
    </source>
</evidence>
<feature type="domain" description="RRM" evidence="10">
    <location>
        <begin position="186"/>
        <end position="253"/>
    </location>
</feature>
<dbReference type="SMART" id="SM00356">
    <property type="entry name" value="ZnF_C3H1"/>
    <property type="match status" value="2"/>
</dbReference>
<feature type="coiled-coil region" evidence="8">
    <location>
        <begin position="117"/>
        <end position="148"/>
    </location>
</feature>
<dbReference type="PANTHER" id="PTHR12620">
    <property type="entry name" value="U2 SNRNP AUXILIARY FACTOR, SMALL SUBUNIT"/>
    <property type="match status" value="1"/>
</dbReference>
<dbReference type="AlphaFoldDB" id="A0A7R9HI90"/>
<feature type="compositionally biased region" description="Basic and acidic residues" evidence="9">
    <location>
        <begin position="1"/>
        <end position="10"/>
    </location>
</feature>
<evidence type="ECO:0000256" key="1">
    <source>
        <dbReference type="ARBA" id="ARBA00022723"/>
    </source>
</evidence>
<sequence>MMGRHKEWRAQAKKMRRKKIRQLKAQERDSLLEEERKMQENSPRYQAWEQEQQVLEEFEREEEERLNWERNVQWARDEEVAQRQWRERQVKLALAREEKTKQELRIREEWESEQNKLRMAEEIESKKKEEKQRQQDELLKQIDDFINKGKDLPISLMVTNETNPNKPLCPFFSKTGACRFGDRCSREFFDDVLLEFERFGRVVQFKVCRNFEPHLRGNVYVEYASTQDAVGAFQKFQGRWYGGRQLNVEFTSVPSWRNAICGLFFKARCPKGKGCNFLHVFRNPNNAFANADLDHGSSWRKKWNRSRSRSPSRSPRARLVNLIAADIGYYRDISKFNIEKFNDAVTILSSTLSVWMVAAQLIDSSRAGKGRFQRCWRSIGIRKVELEEVNPHLRGGRVENHLGKTTPSSPDRDSNLDLLVLSSRAQQDKRISQLRHRGGNKNTPNNWRWSESPERESTPRNENSNRKSRRSHRDNNSSSHRSRLDSARKSSPKSRHHSVSVLSNRSQRGESEGKRKKKGNKDKDPNSHRKEKRRKHSHSCTRSKES</sequence>
<accession>A0A7R9HI90</accession>
<dbReference type="EMBL" id="OB792679">
    <property type="protein sequence ID" value="CAD7423478.1"/>
    <property type="molecule type" value="Genomic_DNA"/>
</dbReference>
<dbReference type="InterPro" id="IPR000571">
    <property type="entry name" value="Znf_CCCH"/>
</dbReference>
<evidence type="ECO:0000256" key="8">
    <source>
        <dbReference type="SAM" id="Coils"/>
    </source>
</evidence>
<dbReference type="GO" id="GO:0008270">
    <property type="term" value="F:zinc ion binding"/>
    <property type="evidence" value="ECO:0007669"/>
    <property type="project" value="UniProtKB-KW"/>
</dbReference>
<evidence type="ECO:0000313" key="12">
    <source>
        <dbReference type="EMBL" id="CAD7423478.1"/>
    </source>
</evidence>
<evidence type="ECO:0000256" key="6">
    <source>
        <dbReference type="PROSITE-ProRule" id="PRU00176"/>
    </source>
</evidence>
<evidence type="ECO:0000256" key="3">
    <source>
        <dbReference type="ARBA" id="ARBA00022771"/>
    </source>
</evidence>
<feature type="zinc finger region" description="C3H1-type" evidence="7">
    <location>
        <begin position="255"/>
        <end position="282"/>
    </location>
</feature>
<evidence type="ECO:0000256" key="2">
    <source>
        <dbReference type="ARBA" id="ARBA00022737"/>
    </source>
</evidence>
<feature type="compositionally biased region" description="Basic residues" evidence="9">
    <location>
        <begin position="529"/>
        <end position="546"/>
    </location>
</feature>
<evidence type="ECO:0000259" key="11">
    <source>
        <dbReference type="PROSITE" id="PS50103"/>
    </source>
</evidence>
<feature type="compositionally biased region" description="Basic residues" evidence="9">
    <location>
        <begin position="11"/>
        <end position="22"/>
    </location>
</feature>
<protein>
    <submittedName>
        <fullName evidence="12">Uncharacterized protein</fullName>
    </submittedName>
</protein>
<proteinExistence type="predicted"/>
<keyword evidence="8" id="KW-0175">Coiled coil</keyword>
<dbReference type="Pfam" id="PF00076">
    <property type="entry name" value="RRM_1"/>
    <property type="match status" value="1"/>
</dbReference>
<evidence type="ECO:0000256" key="4">
    <source>
        <dbReference type="ARBA" id="ARBA00022833"/>
    </source>
</evidence>
<dbReference type="InterPro" id="IPR000504">
    <property type="entry name" value="RRM_dom"/>
</dbReference>
<dbReference type="InterPro" id="IPR012677">
    <property type="entry name" value="Nucleotide-bd_a/b_plait_sf"/>
</dbReference>
<name>A0A7R9HI90_9NEOP</name>
<evidence type="ECO:0000256" key="9">
    <source>
        <dbReference type="SAM" id="MobiDB-lite"/>
    </source>
</evidence>
<feature type="region of interest" description="Disordered" evidence="9">
    <location>
        <begin position="1"/>
        <end position="46"/>
    </location>
</feature>
<feature type="region of interest" description="Disordered" evidence="9">
    <location>
        <begin position="428"/>
        <end position="546"/>
    </location>
</feature>
<feature type="region of interest" description="Disordered" evidence="9">
    <location>
        <begin position="396"/>
        <end position="415"/>
    </location>
</feature>
<dbReference type="GO" id="GO:0089701">
    <property type="term" value="C:U2AF complex"/>
    <property type="evidence" value="ECO:0007669"/>
    <property type="project" value="InterPro"/>
</dbReference>
<evidence type="ECO:0000256" key="5">
    <source>
        <dbReference type="ARBA" id="ARBA00022884"/>
    </source>
</evidence>
<dbReference type="InterPro" id="IPR003954">
    <property type="entry name" value="RRM_euk-type"/>
</dbReference>
<keyword evidence="2" id="KW-0677">Repeat</keyword>
<keyword evidence="1 7" id="KW-0479">Metal-binding</keyword>
<dbReference type="SUPFAM" id="SSF54928">
    <property type="entry name" value="RNA-binding domain, RBD"/>
    <property type="match status" value="1"/>
</dbReference>
<dbReference type="InterPro" id="IPR009145">
    <property type="entry name" value="U2AF_small"/>
</dbReference>
<feature type="compositionally biased region" description="Polar residues" evidence="9">
    <location>
        <begin position="440"/>
        <end position="449"/>
    </location>
</feature>
<dbReference type="InterPro" id="IPR035979">
    <property type="entry name" value="RBD_domain_sf"/>
</dbReference>
<dbReference type="PROSITE" id="PS50102">
    <property type="entry name" value="RRM"/>
    <property type="match status" value="1"/>
</dbReference>
<dbReference type="SMART" id="SM00361">
    <property type="entry name" value="RRM_1"/>
    <property type="match status" value="1"/>
</dbReference>
<dbReference type="PRINTS" id="PR01848">
    <property type="entry name" value="U2AUXFACTOR"/>
</dbReference>
<keyword evidence="3 7" id="KW-0863">Zinc-finger</keyword>
<gene>
    <name evidence="12" type="ORF">TMSB3V08_LOCUS466</name>
</gene>
<keyword evidence="5 6" id="KW-0694">RNA-binding</keyword>
<feature type="domain" description="C3H1-type" evidence="11">
    <location>
        <begin position="255"/>
        <end position="282"/>
    </location>
</feature>
<organism evidence="12">
    <name type="scientific">Timema monikensis</name>
    <dbReference type="NCBI Taxonomy" id="170555"/>
    <lineage>
        <taxon>Eukaryota</taxon>
        <taxon>Metazoa</taxon>
        <taxon>Ecdysozoa</taxon>
        <taxon>Arthropoda</taxon>
        <taxon>Hexapoda</taxon>
        <taxon>Insecta</taxon>
        <taxon>Pterygota</taxon>
        <taxon>Neoptera</taxon>
        <taxon>Polyneoptera</taxon>
        <taxon>Phasmatodea</taxon>
        <taxon>Timematodea</taxon>
        <taxon>Timematoidea</taxon>
        <taxon>Timematidae</taxon>
        <taxon>Timema</taxon>
    </lineage>
</organism>
<dbReference type="PROSITE" id="PS50103">
    <property type="entry name" value="ZF_C3H1"/>
    <property type="match status" value="2"/>
</dbReference>
<dbReference type="GO" id="GO:0000398">
    <property type="term" value="P:mRNA splicing, via spliceosome"/>
    <property type="evidence" value="ECO:0007669"/>
    <property type="project" value="InterPro"/>
</dbReference>
<feature type="zinc finger region" description="C3H1-type" evidence="7">
    <location>
        <begin position="163"/>
        <end position="184"/>
    </location>
</feature>
<evidence type="ECO:0000259" key="10">
    <source>
        <dbReference type="PROSITE" id="PS50102"/>
    </source>
</evidence>
<feature type="compositionally biased region" description="Basic and acidic residues" evidence="9">
    <location>
        <begin position="451"/>
        <end position="465"/>
    </location>
</feature>
<feature type="compositionally biased region" description="Basic and acidic residues" evidence="9">
    <location>
        <begin position="24"/>
        <end position="39"/>
    </location>
</feature>
<dbReference type="GO" id="GO:0003723">
    <property type="term" value="F:RNA binding"/>
    <property type="evidence" value="ECO:0007669"/>
    <property type="project" value="UniProtKB-UniRule"/>
</dbReference>
<keyword evidence="4 7" id="KW-0862">Zinc</keyword>
<feature type="domain" description="C3H1-type" evidence="11">
    <location>
        <begin position="163"/>
        <end position="184"/>
    </location>
</feature>
<reference evidence="12" key="1">
    <citation type="submission" date="2020-11" db="EMBL/GenBank/DDBJ databases">
        <authorList>
            <person name="Tran Van P."/>
        </authorList>
    </citation>
    <scope>NUCLEOTIDE SEQUENCE</scope>
</reference>
<dbReference type="Gene3D" id="3.30.70.330">
    <property type="match status" value="1"/>
</dbReference>
<dbReference type="Pfam" id="PF00642">
    <property type="entry name" value="zf-CCCH"/>
    <property type="match status" value="1"/>
</dbReference>